<keyword evidence="1" id="KW-1185">Reference proteome</keyword>
<proteinExistence type="predicted"/>
<accession>A0A0M3HGV8</accession>
<sequence length="106" mass="12639">MIFIVHDGIINAIYRDTRTDDLDPTRRLIMINYSLPIDNEIILKLHELINVLYRDTRTGDLDPTRREIINVLYRDTRTGDLDPTRREIMINYSLPIDNIWIQLDDK</sequence>
<evidence type="ECO:0000313" key="2">
    <source>
        <dbReference type="WBParaSite" id="ALUE_0000075301-mRNA-1"/>
    </source>
</evidence>
<dbReference type="AlphaFoldDB" id="A0A0M3HGV8"/>
<reference evidence="2" key="1">
    <citation type="submission" date="2017-02" db="UniProtKB">
        <authorList>
            <consortium name="WormBaseParasite"/>
        </authorList>
    </citation>
    <scope>IDENTIFICATION</scope>
</reference>
<dbReference type="Proteomes" id="UP000036681">
    <property type="component" value="Unplaced"/>
</dbReference>
<evidence type="ECO:0000313" key="1">
    <source>
        <dbReference type="Proteomes" id="UP000036681"/>
    </source>
</evidence>
<dbReference type="WBParaSite" id="ALUE_0000075301-mRNA-1">
    <property type="protein sequence ID" value="ALUE_0000075301-mRNA-1"/>
    <property type="gene ID" value="ALUE_0000075301"/>
</dbReference>
<protein>
    <submittedName>
        <fullName evidence="2">Neur_chan_LBD domain-containing protein</fullName>
    </submittedName>
</protein>
<name>A0A0M3HGV8_ASCLU</name>
<organism evidence="1 2">
    <name type="scientific">Ascaris lumbricoides</name>
    <name type="common">Giant roundworm</name>
    <dbReference type="NCBI Taxonomy" id="6252"/>
    <lineage>
        <taxon>Eukaryota</taxon>
        <taxon>Metazoa</taxon>
        <taxon>Ecdysozoa</taxon>
        <taxon>Nematoda</taxon>
        <taxon>Chromadorea</taxon>
        <taxon>Rhabditida</taxon>
        <taxon>Spirurina</taxon>
        <taxon>Ascaridomorpha</taxon>
        <taxon>Ascaridoidea</taxon>
        <taxon>Ascarididae</taxon>
        <taxon>Ascaris</taxon>
    </lineage>
</organism>